<dbReference type="AlphaFoldDB" id="A0A379S1W0"/>
<accession>A0A379S1W0</accession>
<dbReference type="Proteomes" id="UP000254124">
    <property type="component" value="Unassembled WGS sequence"/>
</dbReference>
<organism evidence="1 2">
    <name type="scientific">Salmonella enterica subsp. arizonae</name>
    <dbReference type="NCBI Taxonomy" id="59203"/>
    <lineage>
        <taxon>Bacteria</taxon>
        <taxon>Pseudomonadati</taxon>
        <taxon>Pseudomonadota</taxon>
        <taxon>Gammaproteobacteria</taxon>
        <taxon>Enterobacterales</taxon>
        <taxon>Enterobacteriaceae</taxon>
        <taxon>Salmonella</taxon>
    </lineage>
</organism>
<protein>
    <submittedName>
        <fullName evidence="1">Uncharacterized protein</fullName>
    </submittedName>
</protein>
<name>A0A379S1W0_SALER</name>
<evidence type="ECO:0000313" key="2">
    <source>
        <dbReference type="Proteomes" id="UP000254124"/>
    </source>
</evidence>
<dbReference type="EMBL" id="UGWZ01000001">
    <property type="protein sequence ID" value="SUG14631.1"/>
    <property type="molecule type" value="Genomic_DNA"/>
</dbReference>
<gene>
    <name evidence="1" type="ORF">NCTC7295_02273</name>
</gene>
<reference evidence="1 2" key="1">
    <citation type="submission" date="2018-06" db="EMBL/GenBank/DDBJ databases">
        <authorList>
            <consortium name="Pathogen Informatics"/>
            <person name="Doyle S."/>
        </authorList>
    </citation>
    <scope>NUCLEOTIDE SEQUENCE [LARGE SCALE GENOMIC DNA]</scope>
    <source>
        <strain evidence="1 2">NCTC7295</strain>
    </source>
</reference>
<proteinExistence type="predicted"/>
<evidence type="ECO:0000313" key="1">
    <source>
        <dbReference type="EMBL" id="SUG14631.1"/>
    </source>
</evidence>
<sequence>MNPTCGWYLNSRQCDRLECRTVQAASDKLTGGLFRF</sequence>